<dbReference type="AlphaFoldDB" id="A0A517XNW6"/>
<proteinExistence type="predicted"/>
<keyword evidence="2" id="KW-1185">Reference proteome</keyword>
<evidence type="ECO:0000313" key="1">
    <source>
        <dbReference type="EMBL" id="QDU19204.1"/>
    </source>
</evidence>
<dbReference type="InterPro" id="IPR036567">
    <property type="entry name" value="RHF-like"/>
</dbReference>
<dbReference type="SUPFAM" id="SSF69754">
    <property type="entry name" value="Ribosome binding protein Y (YfiA homologue)"/>
    <property type="match status" value="1"/>
</dbReference>
<dbReference type="KEGG" id="uli:ETAA1_11080"/>
<dbReference type="Gene3D" id="3.30.160.100">
    <property type="entry name" value="Ribosome hibernation promotion factor-like"/>
    <property type="match status" value="1"/>
</dbReference>
<dbReference type="Proteomes" id="UP000319576">
    <property type="component" value="Chromosome"/>
</dbReference>
<accession>A0A517XNW6</accession>
<evidence type="ECO:0000313" key="2">
    <source>
        <dbReference type="Proteomes" id="UP000319576"/>
    </source>
</evidence>
<organism evidence="1 2">
    <name type="scientific">Urbifossiella limnaea</name>
    <dbReference type="NCBI Taxonomy" id="2528023"/>
    <lineage>
        <taxon>Bacteria</taxon>
        <taxon>Pseudomonadati</taxon>
        <taxon>Planctomycetota</taxon>
        <taxon>Planctomycetia</taxon>
        <taxon>Gemmatales</taxon>
        <taxon>Gemmataceae</taxon>
        <taxon>Urbifossiella</taxon>
    </lineage>
</organism>
<name>A0A517XNW6_9BACT</name>
<protein>
    <recommendedName>
        <fullName evidence="3">HPF/RaiA family ribosome-associated protein</fullName>
    </recommendedName>
</protein>
<gene>
    <name evidence="1" type="ORF">ETAA1_11080</name>
</gene>
<dbReference type="EMBL" id="CP036273">
    <property type="protein sequence ID" value="QDU19204.1"/>
    <property type="molecule type" value="Genomic_DNA"/>
</dbReference>
<sequence>MRVTIRANAVALTAVGREFAEQRLSSALGRAAGHVRSVNVYVADENGPKGGDDTTCRVAVNLDNGPPVFVRHRAAGLRAAVGGAAERVGQAVARALDRVDRGRRLRLLAALKRLTAAVRRNGGGS</sequence>
<reference evidence="1 2" key="1">
    <citation type="submission" date="2019-02" db="EMBL/GenBank/DDBJ databases">
        <title>Deep-cultivation of Planctomycetes and their phenomic and genomic characterization uncovers novel biology.</title>
        <authorList>
            <person name="Wiegand S."/>
            <person name="Jogler M."/>
            <person name="Boedeker C."/>
            <person name="Pinto D."/>
            <person name="Vollmers J."/>
            <person name="Rivas-Marin E."/>
            <person name="Kohn T."/>
            <person name="Peeters S.H."/>
            <person name="Heuer A."/>
            <person name="Rast P."/>
            <person name="Oberbeckmann S."/>
            <person name="Bunk B."/>
            <person name="Jeske O."/>
            <person name="Meyerdierks A."/>
            <person name="Storesund J.E."/>
            <person name="Kallscheuer N."/>
            <person name="Luecker S."/>
            <person name="Lage O.M."/>
            <person name="Pohl T."/>
            <person name="Merkel B.J."/>
            <person name="Hornburger P."/>
            <person name="Mueller R.-W."/>
            <person name="Bruemmer F."/>
            <person name="Labrenz M."/>
            <person name="Spormann A.M."/>
            <person name="Op den Camp H."/>
            <person name="Overmann J."/>
            <person name="Amann R."/>
            <person name="Jetten M.S.M."/>
            <person name="Mascher T."/>
            <person name="Medema M.H."/>
            <person name="Devos D.P."/>
            <person name="Kaster A.-K."/>
            <person name="Ovreas L."/>
            <person name="Rohde M."/>
            <person name="Galperin M.Y."/>
            <person name="Jogler C."/>
        </authorList>
    </citation>
    <scope>NUCLEOTIDE SEQUENCE [LARGE SCALE GENOMIC DNA]</scope>
    <source>
        <strain evidence="1 2">ETA_A1</strain>
    </source>
</reference>
<evidence type="ECO:0008006" key="3">
    <source>
        <dbReference type="Google" id="ProtNLM"/>
    </source>
</evidence>
<dbReference type="RefSeq" id="WP_145235033.1">
    <property type="nucleotide sequence ID" value="NZ_CP036273.1"/>
</dbReference>
<dbReference type="OrthoDB" id="121633at2"/>